<dbReference type="Pfam" id="PF00912">
    <property type="entry name" value="Transgly"/>
    <property type="match status" value="1"/>
</dbReference>
<evidence type="ECO:0000313" key="6">
    <source>
        <dbReference type="Proteomes" id="UP000095392"/>
    </source>
</evidence>
<feature type="chain" id="PRO_5044215296" evidence="3">
    <location>
        <begin position="23"/>
        <end position="220"/>
    </location>
</feature>
<dbReference type="AlphaFoldDB" id="A0AB36FUQ5"/>
<dbReference type="InterPro" id="IPR050396">
    <property type="entry name" value="Glycosyltr_51/Transpeptidase"/>
</dbReference>
<reference evidence="5 6" key="1">
    <citation type="submission" date="2016-09" db="EMBL/GenBank/DDBJ databases">
        <title>Draft Genome Sequence of four Alteromonas macleodii strains isolated from copper coupons and grown long-term at elevated copper levels.</title>
        <authorList>
            <person name="Cusick K."/>
            <person name="Dale J."/>
            <person name="Little B."/>
            <person name="Biffinger J."/>
        </authorList>
    </citation>
    <scope>NUCLEOTIDE SEQUENCE [LARGE SCALE GENOMIC DNA]</scope>
    <source>
        <strain evidence="5 6">KCP01</strain>
    </source>
</reference>
<dbReference type="RefSeq" id="WP_139125425.1">
    <property type="nucleotide sequence ID" value="NZ_MIPW01000008.1"/>
</dbReference>
<dbReference type="EMBL" id="MIPY01000010">
    <property type="protein sequence ID" value="OES32877.1"/>
    <property type="molecule type" value="Genomic_DNA"/>
</dbReference>
<gene>
    <name evidence="5" type="ORF">BFV95_1917</name>
</gene>
<feature type="domain" description="Glycosyl transferase family 51" evidence="4">
    <location>
        <begin position="48"/>
        <end position="153"/>
    </location>
</feature>
<dbReference type="InterPro" id="IPR001264">
    <property type="entry name" value="Glyco_trans_51"/>
</dbReference>
<keyword evidence="6" id="KW-1185">Reference proteome</keyword>
<comment type="pathway">
    <text evidence="1">Cell wall biogenesis; peptidoglycan biosynthesis.</text>
</comment>
<dbReference type="InterPro" id="IPR036950">
    <property type="entry name" value="PBP_transglycosylase"/>
</dbReference>
<dbReference type="Proteomes" id="UP000095392">
    <property type="component" value="Unassembled WGS sequence"/>
</dbReference>
<name>A0AB36FUQ5_ALTMA</name>
<protein>
    <submittedName>
        <fullName evidence="5">Transglycosylase family protein</fullName>
    </submittedName>
</protein>
<evidence type="ECO:0000256" key="3">
    <source>
        <dbReference type="SAM" id="SignalP"/>
    </source>
</evidence>
<keyword evidence="3" id="KW-0732">Signal</keyword>
<organism evidence="5 6">
    <name type="scientific">Alteromonas macleodii</name>
    <name type="common">Pseudoalteromonas macleodii</name>
    <dbReference type="NCBI Taxonomy" id="28108"/>
    <lineage>
        <taxon>Bacteria</taxon>
        <taxon>Pseudomonadati</taxon>
        <taxon>Pseudomonadota</taxon>
        <taxon>Gammaproteobacteria</taxon>
        <taxon>Alteromonadales</taxon>
        <taxon>Alteromonadaceae</taxon>
        <taxon>Alteromonas/Salinimonas group</taxon>
        <taxon>Alteromonas</taxon>
    </lineage>
</organism>
<evidence type="ECO:0000256" key="1">
    <source>
        <dbReference type="ARBA" id="ARBA00004752"/>
    </source>
</evidence>
<sequence length="220" mass="25209">MAKRTVLRLTYLLMSLPMIACATLCYLSNFGNVRNYYKQCINVARNNKETYPQELVQCLYLGEDKRGQSHLGVDYIGIFRAILSILKGQLQGASTIEQQFVRTIIGRYERTLTRKLLEQLLSHLVCLRLTKLQIAESYMSIAFLGTNMQGVPSLCERLAPASYDLSFYAGVVARLKHPQPNGESLVWTTKHLNRTKWIMHQYNSANKEIKMDSQRSAFSF</sequence>
<dbReference type="SUPFAM" id="SSF53955">
    <property type="entry name" value="Lysozyme-like"/>
    <property type="match status" value="1"/>
</dbReference>
<feature type="signal peptide" evidence="3">
    <location>
        <begin position="1"/>
        <end position="22"/>
    </location>
</feature>
<evidence type="ECO:0000256" key="2">
    <source>
        <dbReference type="ARBA" id="ARBA00022679"/>
    </source>
</evidence>
<dbReference type="GO" id="GO:0008955">
    <property type="term" value="F:peptidoglycan glycosyltransferase activity"/>
    <property type="evidence" value="ECO:0007669"/>
    <property type="project" value="TreeGrafter"/>
</dbReference>
<evidence type="ECO:0000259" key="4">
    <source>
        <dbReference type="Pfam" id="PF00912"/>
    </source>
</evidence>
<proteinExistence type="predicted"/>
<keyword evidence="2" id="KW-0808">Transferase</keyword>
<evidence type="ECO:0000313" key="5">
    <source>
        <dbReference type="EMBL" id="OES32877.1"/>
    </source>
</evidence>
<comment type="caution">
    <text evidence="5">The sequence shown here is derived from an EMBL/GenBank/DDBJ whole genome shotgun (WGS) entry which is preliminary data.</text>
</comment>
<dbReference type="PANTHER" id="PTHR32282">
    <property type="entry name" value="BINDING PROTEIN TRANSPEPTIDASE, PUTATIVE-RELATED"/>
    <property type="match status" value="1"/>
</dbReference>
<accession>A0AB36FUQ5</accession>
<dbReference type="Gene3D" id="1.10.3810.10">
    <property type="entry name" value="Biosynthetic peptidoglycan transglycosylase-like"/>
    <property type="match status" value="1"/>
</dbReference>
<dbReference type="PANTHER" id="PTHR32282:SF33">
    <property type="entry name" value="PEPTIDOGLYCAN GLYCOSYLTRANSFERASE"/>
    <property type="match status" value="1"/>
</dbReference>
<dbReference type="InterPro" id="IPR023346">
    <property type="entry name" value="Lysozyme-like_dom_sf"/>
</dbReference>